<comment type="caution">
    <text evidence="2">The sequence shown here is derived from an EMBL/GenBank/DDBJ whole genome shotgun (WGS) entry which is preliminary data.</text>
</comment>
<feature type="region of interest" description="Disordered" evidence="1">
    <location>
        <begin position="17"/>
        <end position="57"/>
    </location>
</feature>
<accession>A0A543DRV8</accession>
<organism evidence="2 3">
    <name type="scientific">Pseudonocardia kunmingensis</name>
    <dbReference type="NCBI Taxonomy" id="630975"/>
    <lineage>
        <taxon>Bacteria</taxon>
        <taxon>Bacillati</taxon>
        <taxon>Actinomycetota</taxon>
        <taxon>Actinomycetes</taxon>
        <taxon>Pseudonocardiales</taxon>
        <taxon>Pseudonocardiaceae</taxon>
        <taxon>Pseudonocardia</taxon>
    </lineage>
</organism>
<evidence type="ECO:0000313" key="3">
    <source>
        <dbReference type="Proteomes" id="UP000315677"/>
    </source>
</evidence>
<dbReference type="EMBL" id="VFPA01000002">
    <property type="protein sequence ID" value="TQM12055.1"/>
    <property type="molecule type" value="Genomic_DNA"/>
</dbReference>
<dbReference type="AlphaFoldDB" id="A0A543DRV8"/>
<gene>
    <name evidence="2" type="ORF">FB558_4632</name>
</gene>
<reference evidence="2 3" key="1">
    <citation type="submission" date="2019-06" db="EMBL/GenBank/DDBJ databases">
        <title>Sequencing the genomes of 1000 actinobacteria strains.</title>
        <authorList>
            <person name="Klenk H.-P."/>
        </authorList>
    </citation>
    <scope>NUCLEOTIDE SEQUENCE [LARGE SCALE GENOMIC DNA]</scope>
    <source>
        <strain evidence="2 3">DSM 45301</strain>
    </source>
</reference>
<sequence>MWWISGWAIRLNDAVRHHRPRDEEPGGPLAGGTGEWPLPPDAADDLSPGELWDVGGPGSASAAARGCLCPRLPNDPRAGLGRLIAPDCPVHRSRSE</sequence>
<protein>
    <submittedName>
        <fullName evidence="2">Uncharacterized protein</fullName>
    </submittedName>
</protein>
<keyword evidence="3" id="KW-1185">Reference proteome</keyword>
<evidence type="ECO:0000313" key="2">
    <source>
        <dbReference type="EMBL" id="TQM12055.1"/>
    </source>
</evidence>
<dbReference type="Proteomes" id="UP000315677">
    <property type="component" value="Unassembled WGS sequence"/>
</dbReference>
<name>A0A543DRV8_9PSEU</name>
<proteinExistence type="predicted"/>
<evidence type="ECO:0000256" key="1">
    <source>
        <dbReference type="SAM" id="MobiDB-lite"/>
    </source>
</evidence>